<dbReference type="EMBL" id="JABBWM010000031">
    <property type="protein sequence ID" value="KAG2107454.1"/>
    <property type="molecule type" value="Genomic_DNA"/>
</dbReference>
<sequence>MLHFEQHFGLNDKQKICFRIICEWFIDRHVLQKNELSPLSMVMTGPGGTGKTYVINAVKALMAHYRCEHQIRYLAPTGSAASLIDGMTIHKGLSIKTKSNRNGK</sequence>
<dbReference type="SUPFAM" id="SSF52540">
    <property type="entry name" value="P-loop containing nucleoside triphosphate hydrolases"/>
    <property type="match status" value="1"/>
</dbReference>
<dbReference type="PANTHER" id="PTHR47642">
    <property type="entry name" value="ATP-DEPENDENT DNA HELICASE"/>
    <property type="match status" value="1"/>
</dbReference>
<accession>A0A9P7JT70</accession>
<organism evidence="1 2">
    <name type="scientific">Suillus discolor</name>
    <dbReference type="NCBI Taxonomy" id="1912936"/>
    <lineage>
        <taxon>Eukaryota</taxon>
        <taxon>Fungi</taxon>
        <taxon>Dikarya</taxon>
        <taxon>Basidiomycota</taxon>
        <taxon>Agaricomycotina</taxon>
        <taxon>Agaricomycetes</taxon>
        <taxon>Agaricomycetidae</taxon>
        <taxon>Boletales</taxon>
        <taxon>Suillineae</taxon>
        <taxon>Suillaceae</taxon>
        <taxon>Suillus</taxon>
    </lineage>
</organism>
<dbReference type="InterPro" id="IPR051055">
    <property type="entry name" value="PIF1_helicase"/>
</dbReference>
<dbReference type="GeneID" id="64693679"/>
<evidence type="ECO:0000313" key="1">
    <source>
        <dbReference type="EMBL" id="KAG2107454.1"/>
    </source>
</evidence>
<gene>
    <name evidence="1" type="ORF">F5147DRAFT_577850</name>
</gene>
<name>A0A9P7JT70_9AGAM</name>
<feature type="non-terminal residue" evidence="1">
    <location>
        <position position="104"/>
    </location>
</feature>
<dbReference type="PANTHER" id="PTHR47642:SF6">
    <property type="entry name" value="ATP-DEPENDENT DNA HELICASE"/>
    <property type="match status" value="1"/>
</dbReference>
<reference evidence="1" key="1">
    <citation type="journal article" date="2020" name="New Phytol.">
        <title>Comparative genomics reveals dynamic genome evolution in host specialist ectomycorrhizal fungi.</title>
        <authorList>
            <person name="Lofgren L.A."/>
            <person name="Nguyen N.H."/>
            <person name="Vilgalys R."/>
            <person name="Ruytinx J."/>
            <person name="Liao H.L."/>
            <person name="Branco S."/>
            <person name="Kuo A."/>
            <person name="LaButti K."/>
            <person name="Lipzen A."/>
            <person name="Andreopoulos W."/>
            <person name="Pangilinan J."/>
            <person name="Riley R."/>
            <person name="Hundley H."/>
            <person name="Na H."/>
            <person name="Barry K."/>
            <person name="Grigoriev I.V."/>
            <person name="Stajich J.E."/>
            <person name="Kennedy P.G."/>
        </authorList>
    </citation>
    <scope>NUCLEOTIDE SEQUENCE</scope>
    <source>
        <strain evidence="1">FC423</strain>
    </source>
</reference>
<dbReference type="Pfam" id="PF13245">
    <property type="entry name" value="AAA_19"/>
    <property type="match status" value="1"/>
</dbReference>
<evidence type="ECO:0008006" key="3">
    <source>
        <dbReference type="Google" id="ProtNLM"/>
    </source>
</evidence>
<dbReference type="AlphaFoldDB" id="A0A9P7JT70"/>
<comment type="caution">
    <text evidence="1">The sequence shown here is derived from an EMBL/GenBank/DDBJ whole genome shotgun (WGS) entry which is preliminary data.</text>
</comment>
<dbReference type="Gene3D" id="3.40.50.300">
    <property type="entry name" value="P-loop containing nucleotide triphosphate hydrolases"/>
    <property type="match status" value="1"/>
</dbReference>
<protein>
    <recommendedName>
        <fullName evidence="3">ATP-dependent DNA helicase</fullName>
    </recommendedName>
</protein>
<proteinExistence type="predicted"/>
<evidence type="ECO:0000313" key="2">
    <source>
        <dbReference type="Proteomes" id="UP000823399"/>
    </source>
</evidence>
<dbReference type="InterPro" id="IPR027417">
    <property type="entry name" value="P-loop_NTPase"/>
</dbReference>
<keyword evidence="2" id="KW-1185">Reference proteome</keyword>
<dbReference type="Proteomes" id="UP000823399">
    <property type="component" value="Unassembled WGS sequence"/>
</dbReference>
<dbReference type="RefSeq" id="XP_041292268.1">
    <property type="nucleotide sequence ID" value="XM_041431420.1"/>
</dbReference>
<dbReference type="OrthoDB" id="432234at2759"/>